<reference evidence="7 8" key="1">
    <citation type="submission" date="2014-04" db="EMBL/GenBank/DDBJ databases">
        <title>Draft genome sequence of Bacillus azotoformans MEV2011, a (co-) denitrifying strain unable to grow in the presence of oxygen.</title>
        <authorList>
            <person name="Nielsen M."/>
            <person name="Schreiber L."/>
            <person name="Finster K."/>
            <person name="Schramm A."/>
        </authorList>
    </citation>
    <scope>NUCLEOTIDE SEQUENCE [LARGE SCALE GENOMIC DNA]</scope>
    <source>
        <strain evidence="7 8">MEV2011</strain>
    </source>
</reference>
<keyword evidence="4 6" id="KW-1133">Transmembrane helix</keyword>
<dbReference type="InterPro" id="IPR007300">
    <property type="entry name" value="CidB/LrgB"/>
</dbReference>
<dbReference type="OrthoDB" id="9811701at2"/>
<feature type="transmembrane region" description="Helical" evidence="6">
    <location>
        <begin position="62"/>
        <end position="79"/>
    </location>
</feature>
<dbReference type="Proteomes" id="UP000027936">
    <property type="component" value="Unassembled WGS sequence"/>
</dbReference>
<comment type="subcellular location">
    <subcellularLocation>
        <location evidence="1">Cell membrane</location>
        <topology evidence="1">Multi-pass membrane protein</topology>
    </subcellularLocation>
</comment>
<keyword evidence="2" id="KW-1003">Cell membrane</keyword>
<dbReference type="RefSeq" id="WP_051678240.1">
    <property type="nucleotide sequence ID" value="NZ_JJRY01000013.1"/>
</dbReference>
<evidence type="ECO:0000256" key="5">
    <source>
        <dbReference type="ARBA" id="ARBA00023136"/>
    </source>
</evidence>
<comment type="caution">
    <text evidence="7">The sequence shown here is derived from an EMBL/GenBank/DDBJ whole genome shotgun (WGS) entry which is preliminary data.</text>
</comment>
<feature type="transmembrane region" description="Helical" evidence="6">
    <location>
        <begin position="203"/>
        <end position="224"/>
    </location>
</feature>
<keyword evidence="7" id="KW-0378">Hydrolase</keyword>
<keyword evidence="5 6" id="KW-0472">Membrane</keyword>
<dbReference type="GO" id="GO:0016787">
    <property type="term" value="F:hydrolase activity"/>
    <property type="evidence" value="ECO:0007669"/>
    <property type="project" value="UniProtKB-KW"/>
</dbReference>
<dbReference type="PANTHER" id="PTHR30249">
    <property type="entry name" value="PUTATIVE SEROTONIN TRANSPORTER"/>
    <property type="match status" value="1"/>
</dbReference>
<feature type="transmembrane region" description="Helical" evidence="6">
    <location>
        <begin position="31"/>
        <end position="50"/>
    </location>
</feature>
<organism evidence="7 8">
    <name type="scientific">Schinkia azotoformans MEV2011</name>
    <dbReference type="NCBI Taxonomy" id="1348973"/>
    <lineage>
        <taxon>Bacteria</taxon>
        <taxon>Bacillati</taxon>
        <taxon>Bacillota</taxon>
        <taxon>Bacilli</taxon>
        <taxon>Bacillales</taxon>
        <taxon>Bacillaceae</taxon>
        <taxon>Calidifontibacillus/Schinkia group</taxon>
        <taxon>Schinkia</taxon>
    </lineage>
</organism>
<keyword evidence="3 6" id="KW-0812">Transmembrane</keyword>
<evidence type="ECO:0000256" key="1">
    <source>
        <dbReference type="ARBA" id="ARBA00004651"/>
    </source>
</evidence>
<gene>
    <name evidence="7" type="ORF">M670_03187</name>
</gene>
<sequence length="228" mass="24362">MSLFYAALAIAGTILTYNLMKKVYVKFYTPFMVPIVTSTVFIVLFLLLFHIPYETYMTGGEWIVHLLGPAVVALAYPLYKQIDTIKKYGVSIVTGVFVGTFIGIVSGIGLALLFDVELLTLLSLVPKSVTSPVAMDIALVIGGNPTLAAVFVMVAGVLGAVLGPYLLKWMRINHFIARGIGFGTAAHGIGTSKALEMGEQEGAISSIAMTLSTIFASILSPLLVQLLL</sequence>
<feature type="transmembrane region" description="Helical" evidence="6">
    <location>
        <begin position="147"/>
        <end position="167"/>
    </location>
</feature>
<feature type="transmembrane region" description="Helical" evidence="6">
    <location>
        <begin position="6"/>
        <end position="24"/>
    </location>
</feature>
<evidence type="ECO:0000256" key="2">
    <source>
        <dbReference type="ARBA" id="ARBA00022475"/>
    </source>
</evidence>
<dbReference type="Pfam" id="PF04172">
    <property type="entry name" value="LrgB"/>
    <property type="match status" value="1"/>
</dbReference>
<dbReference type="EMBL" id="JJRY01000013">
    <property type="protein sequence ID" value="KEF37606.1"/>
    <property type="molecule type" value="Genomic_DNA"/>
</dbReference>
<evidence type="ECO:0000256" key="3">
    <source>
        <dbReference type="ARBA" id="ARBA00022692"/>
    </source>
</evidence>
<dbReference type="AlphaFoldDB" id="A0A072NJJ3"/>
<dbReference type="PANTHER" id="PTHR30249:SF17">
    <property type="entry name" value="HOLIN-LIKE PROTEIN CIDB"/>
    <property type="match status" value="1"/>
</dbReference>
<feature type="transmembrane region" description="Helical" evidence="6">
    <location>
        <begin position="91"/>
        <end position="114"/>
    </location>
</feature>
<accession>A0A072NJJ3</accession>
<name>A0A072NJJ3_SCHAZ</name>
<dbReference type="GO" id="GO:0005886">
    <property type="term" value="C:plasma membrane"/>
    <property type="evidence" value="ECO:0007669"/>
    <property type="project" value="UniProtKB-SubCell"/>
</dbReference>
<evidence type="ECO:0000313" key="7">
    <source>
        <dbReference type="EMBL" id="KEF37606.1"/>
    </source>
</evidence>
<proteinExistence type="predicted"/>
<protein>
    <submittedName>
        <fullName evidence="7">Putative effector of murein hydrolase</fullName>
    </submittedName>
</protein>
<evidence type="ECO:0000313" key="8">
    <source>
        <dbReference type="Proteomes" id="UP000027936"/>
    </source>
</evidence>
<evidence type="ECO:0000256" key="4">
    <source>
        <dbReference type="ARBA" id="ARBA00022989"/>
    </source>
</evidence>
<evidence type="ECO:0000256" key="6">
    <source>
        <dbReference type="SAM" id="Phobius"/>
    </source>
</evidence>
<dbReference type="PATRIC" id="fig|1348973.3.peg.3065"/>